<dbReference type="AlphaFoldDB" id="A0AA87ZGH1"/>
<dbReference type="EMBL" id="BTGU01000006">
    <property type="protein sequence ID" value="GMN36434.1"/>
    <property type="molecule type" value="Genomic_DNA"/>
</dbReference>
<evidence type="ECO:0000313" key="1">
    <source>
        <dbReference type="EMBL" id="GMN36434.1"/>
    </source>
</evidence>
<comment type="caution">
    <text evidence="1">The sequence shown here is derived from an EMBL/GenBank/DDBJ whole genome shotgun (WGS) entry which is preliminary data.</text>
</comment>
<dbReference type="Gramene" id="FCD_00006010-RA">
    <property type="protein sequence ID" value="FCD_00006010-RA:cds"/>
    <property type="gene ID" value="FCD_00006010"/>
</dbReference>
<accession>A0AA87ZGH1</accession>
<reference evidence="1" key="1">
    <citation type="submission" date="2023-07" db="EMBL/GenBank/DDBJ databases">
        <title>draft genome sequence of fig (Ficus carica).</title>
        <authorList>
            <person name="Takahashi T."/>
            <person name="Nishimura K."/>
        </authorList>
    </citation>
    <scope>NUCLEOTIDE SEQUENCE</scope>
</reference>
<evidence type="ECO:0000313" key="2">
    <source>
        <dbReference type="Proteomes" id="UP001187192"/>
    </source>
</evidence>
<name>A0AA87ZGH1_FICCA</name>
<gene>
    <name evidence="1" type="ORF">TIFTF001_006004</name>
</gene>
<proteinExistence type="predicted"/>
<keyword evidence="2" id="KW-1185">Reference proteome</keyword>
<protein>
    <submittedName>
        <fullName evidence="1">Uncharacterized protein</fullName>
    </submittedName>
</protein>
<organism evidence="1 2">
    <name type="scientific">Ficus carica</name>
    <name type="common">Common fig</name>
    <dbReference type="NCBI Taxonomy" id="3494"/>
    <lineage>
        <taxon>Eukaryota</taxon>
        <taxon>Viridiplantae</taxon>
        <taxon>Streptophyta</taxon>
        <taxon>Embryophyta</taxon>
        <taxon>Tracheophyta</taxon>
        <taxon>Spermatophyta</taxon>
        <taxon>Magnoliopsida</taxon>
        <taxon>eudicotyledons</taxon>
        <taxon>Gunneridae</taxon>
        <taxon>Pentapetalae</taxon>
        <taxon>rosids</taxon>
        <taxon>fabids</taxon>
        <taxon>Rosales</taxon>
        <taxon>Moraceae</taxon>
        <taxon>Ficeae</taxon>
        <taxon>Ficus</taxon>
    </lineage>
</organism>
<dbReference type="Proteomes" id="UP001187192">
    <property type="component" value="Unassembled WGS sequence"/>
</dbReference>
<sequence>MQTADGTVTLIDDVSGRGGDRCRAGVGVTRSVGSCSSRDAATWIRHGGSRGDDGSQNWGAGATVSRRIGLAWWCDWWSLGSSSASCSSTPCLCSAGTTI</sequence>